<reference evidence="2" key="1">
    <citation type="submission" date="2016-10" db="EMBL/GenBank/DDBJ databases">
        <title>Sequence of Gallionella enrichment culture.</title>
        <authorList>
            <person name="Poehlein A."/>
            <person name="Muehling M."/>
            <person name="Daniel R."/>
        </authorList>
    </citation>
    <scope>NUCLEOTIDE SEQUENCE</scope>
</reference>
<dbReference type="EMBL" id="MLJW01000628">
    <property type="protein sequence ID" value="OIQ84312.1"/>
    <property type="molecule type" value="Genomic_DNA"/>
</dbReference>
<gene>
    <name evidence="2" type="ORF">GALL_338790</name>
</gene>
<dbReference type="InterPro" id="IPR025668">
    <property type="entry name" value="Tnp_DDE_dom"/>
</dbReference>
<sequence>MKKTTGFYPRPSVDTKASTAVGQAGGVLLTATVRASGLDAALSAELSRWRSPFATHDPAKVLVDLALTLALGGDTCSDLAVVRAEPALFGQVASDPTASRTIAALARDVTRVLPAIARARADARARVWKLAGVNAPDHARDGVNPLVIDVDATLVTAHSDKEQARATFKRGYGFHPLCAFVDHGTEAPQVFGRCYAGCGSRLRVA</sequence>
<name>A0A1J5QLJ4_9ZZZZ</name>
<organism evidence="2">
    <name type="scientific">mine drainage metagenome</name>
    <dbReference type="NCBI Taxonomy" id="410659"/>
    <lineage>
        <taxon>unclassified sequences</taxon>
        <taxon>metagenomes</taxon>
        <taxon>ecological metagenomes</taxon>
    </lineage>
</organism>
<dbReference type="Pfam" id="PF13701">
    <property type="entry name" value="DDE_Tnp_1_4"/>
    <property type="match status" value="1"/>
</dbReference>
<feature type="domain" description="Transposase DDE" evidence="1">
    <location>
        <begin position="12"/>
        <end position="185"/>
    </location>
</feature>
<accession>A0A1J5QLJ4</accession>
<comment type="caution">
    <text evidence="2">The sequence shown here is derived from an EMBL/GenBank/DDBJ whole genome shotgun (WGS) entry which is preliminary data.</text>
</comment>
<evidence type="ECO:0000259" key="1">
    <source>
        <dbReference type="Pfam" id="PF13701"/>
    </source>
</evidence>
<protein>
    <recommendedName>
        <fullName evidence="1">Transposase DDE domain-containing protein</fullName>
    </recommendedName>
</protein>
<proteinExistence type="predicted"/>
<evidence type="ECO:0000313" key="2">
    <source>
        <dbReference type="EMBL" id="OIQ84312.1"/>
    </source>
</evidence>
<dbReference type="AlphaFoldDB" id="A0A1J5QLJ4"/>